<proteinExistence type="predicted"/>
<comment type="caution">
    <text evidence="2">The sequence shown here is derived from an EMBL/GenBank/DDBJ whole genome shotgun (WGS) entry which is preliminary data.</text>
</comment>
<dbReference type="Proteomes" id="UP000609121">
    <property type="component" value="Unassembled WGS sequence"/>
</dbReference>
<evidence type="ECO:0000259" key="1">
    <source>
        <dbReference type="PROSITE" id="PS51819"/>
    </source>
</evidence>
<dbReference type="InterPro" id="IPR052537">
    <property type="entry name" value="Extradiol_RC_dioxygenase"/>
</dbReference>
<dbReference type="InterPro" id="IPR029068">
    <property type="entry name" value="Glyas_Bleomycin-R_OHBP_Dase"/>
</dbReference>
<keyword evidence="2" id="KW-0223">Dioxygenase</keyword>
<dbReference type="SUPFAM" id="SSF54593">
    <property type="entry name" value="Glyoxalase/Bleomycin resistance protein/Dihydroxybiphenyl dioxygenase"/>
    <property type="match status" value="1"/>
</dbReference>
<dbReference type="CDD" id="cd08347">
    <property type="entry name" value="PcpA_C_like"/>
    <property type="match status" value="1"/>
</dbReference>
<dbReference type="PROSITE" id="PS51819">
    <property type="entry name" value="VOC"/>
    <property type="match status" value="2"/>
</dbReference>
<dbReference type="Gene3D" id="3.10.180.10">
    <property type="entry name" value="2,3-Dihydroxybiphenyl 1,2-Dioxygenase, domain 1"/>
    <property type="match status" value="2"/>
</dbReference>
<dbReference type="PANTHER" id="PTHR36110">
    <property type="entry name" value="RING-CLEAVING DIOXYGENASE MHQE-RELATED"/>
    <property type="match status" value="1"/>
</dbReference>
<dbReference type="InterPro" id="IPR004360">
    <property type="entry name" value="Glyas_Fos-R_dOase_dom"/>
</dbReference>
<evidence type="ECO:0000313" key="3">
    <source>
        <dbReference type="Proteomes" id="UP000609121"/>
    </source>
</evidence>
<gene>
    <name evidence="2" type="ORF">ICN82_07680</name>
</gene>
<keyword evidence="3" id="KW-1185">Reference proteome</keyword>
<dbReference type="GO" id="GO:0051213">
    <property type="term" value="F:dioxygenase activity"/>
    <property type="evidence" value="ECO:0007669"/>
    <property type="project" value="UniProtKB-KW"/>
</dbReference>
<dbReference type="InterPro" id="IPR037523">
    <property type="entry name" value="VOC_core"/>
</dbReference>
<feature type="domain" description="VOC" evidence="1">
    <location>
        <begin position="142"/>
        <end position="263"/>
    </location>
</feature>
<protein>
    <submittedName>
        <fullName evidence="2">Ring-cleaving dioxygenase</fullName>
    </submittedName>
</protein>
<accession>A0A8J7CWR7</accession>
<dbReference type="EMBL" id="JACVXA010000015">
    <property type="protein sequence ID" value="MBE3638082.1"/>
    <property type="molecule type" value="Genomic_DNA"/>
</dbReference>
<dbReference type="AlphaFoldDB" id="A0A8J7CWR7"/>
<evidence type="ECO:0000313" key="2">
    <source>
        <dbReference type="EMBL" id="MBE3638082.1"/>
    </source>
</evidence>
<reference evidence="2" key="1">
    <citation type="submission" date="2020-09" db="EMBL/GenBank/DDBJ databases">
        <title>A novel bacterium of genus Mangrovicoccus, isolated from South China Sea.</title>
        <authorList>
            <person name="Huang H."/>
            <person name="Mo K."/>
            <person name="Hu Y."/>
        </authorList>
    </citation>
    <scope>NUCLEOTIDE SEQUENCE</scope>
    <source>
        <strain evidence="2">HB182678</strain>
    </source>
</reference>
<feature type="domain" description="VOC" evidence="1">
    <location>
        <begin position="8"/>
        <end position="133"/>
    </location>
</feature>
<organism evidence="2 3">
    <name type="scientific">Mangrovicoccus algicola</name>
    <dbReference type="NCBI Taxonomy" id="2771008"/>
    <lineage>
        <taxon>Bacteria</taxon>
        <taxon>Pseudomonadati</taxon>
        <taxon>Pseudomonadota</taxon>
        <taxon>Alphaproteobacteria</taxon>
        <taxon>Rhodobacterales</taxon>
        <taxon>Paracoccaceae</taxon>
        <taxon>Mangrovicoccus</taxon>
    </lineage>
</organism>
<sequence>MMKDQIKGLHHVTAISGDPQENVDFFTRVMDQRLVKRTVNFDAPDTYHLYYGTQAADPGSILTFFPFADAGPGRAGPGMASAYAYALNPRAFDDWMIRWAERAIDFDGPAERFGTRVVTLRDPDGAPVEVVEQDGAPDHPGLFHGVTLWLEDIGPTRDLLVDVMGYEEAGHQTRAGEERLRLRTQGDAPFVELMRRAPDHIARPGKGTIHHVAFRASDDADQLAWRDRLLAAGMEVTPVIDRQYFNAIYFRSPGGVLFEIATDPPGFTRDESPADLGTALKLPPQYEARRAQIERILPPLKVEA</sequence>
<name>A0A8J7CWR7_9RHOB</name>
<dbReference type="Pfam" id="PF00903">
    <property type="entry name" value="Glyoxalase"/>
    <property type="match status" value="2"/>
</dbReference>
<dbReference type="PANTHER" id="PTHR36110:SF2">
    <property type="entry name" value="RING-CLEAVING DIOXYGENASE MHQE-RELATED"/>
    <property type="match status" value="1"/>
</dbReference>
<keyword evidence="2" id="KW-0560">Oxidoreductase</keyword>